<accession>A0A1U7CVG7</accession>
<evidence type="ECO:0000256" key="9">
    <source>
        <dbReference type="ARBA" id="ARBA00023134"/>
    </source>
</evidence>
<dbReference type="RefSeq" id="WP_076349320.1">
    <property type="nucleotide sequence ID" value="NZ_CP019082.1"/>
</dbReference>
<dbReference type="GO" id="GO:0006223">
    <property type="term" value="P:uracil salvage"/>
    <property type="evidence" value="ECO:0007669"/>
    <property type="project" value="InterPro"/>
</dbReference>
<evidence type="ECO:0000256" key="4">
    <source>
        <dbReference type="ARBA" id="ARBA00011894"/>
    </source>
</evidence>
<dbReference type="GO" id="GO:0005525">
    <property type="term" value="F:GTP binding"/>
    <property type="evidence" value="ECO:0007669"/>
    <property type="project" value="UniProtKB-KW"/>
</dbReference>
<name>A0A1U7CVG7_9BACT</name>
<dbReference type="KEGG" id="pbor:BSF38_04452"/>
<dbReference type="AlphaFoldDB" id="A0A1U7CVG7"/>
<evidence type="ECO:0000313" key="15">
    <source>
        <dbReference type="EMBL" id="APW62896.1"/>
    </source>
</evidence>
<dbReference type="PANTHER" id="PTHR32315:SF4">
    <property type="entry name" value="URACIL PHOSPHORIBOSYLTRANSFERASE, CHLOROPLASTIC"/>
    <property type="match status" value="1"/>
</dbReference>
<evidence type="ECO:0000256" key="12">
    <source>
        <dbReference type="ARBA" id="ARBA00072146"/>
    </source>
</evidence>
<keyword evidence="9" id="KW-0342">GTP-binding</keyword>
<protein>
    <recommendedName>
        <fullName evidence="12 13">Uracil phosphoribosyltransferase</fullName>
        <ecNumber evidence="4 13">2.4.2.9</ecNumber>
    </recommendedName>
</protein>
<evidence type="ECO:0000256" key="6">
    <source>
        <dbReference type="ARBA" id="ARBA00022676"/>
    </source>
</evidence>
<dbReference type="GO" id="GO:0005737">
    <property type="term" value="C:cytoplasm"/>
    <property type="evidence" value="ECO:0007669"/>
    <property type="project" value="UniProtKB-ARBA"/>
</dbReference>
<sequence length="218" mass="23404">MQPVFPSSHPIVHHKIASLRDVRTGPAEFRALVRSLAVLLGHEACQDLPTRNTQVTTPLGPATAHVLSDVVGVVPVLRAGLGMADGLIDLIPQAEVWHIGLFRDETTLRPTEYYNKFPVRPRLTVAFVVDPMLATGGSAVRTCEILKAAGVPRLKLISLIAAPEGIARMAEAMPDVPIHVGVIDERLTEIGFIYPGLGDAGDRQFATSADPDEAAHHP</sequence>
<keyword evidence="6 15" id="KW-0328">Glycosyltransferase</keyword>
<keyword evidence="5" id="KW-0021">Allosteric enzyme</keyword>
<dbReference type="Pfam" id="PF14681">
    <property type="entry name" value="UPRTase"/>
    <property type="match status" value="1"/>
</dbReference>
<comment type="pathway">
    <text evidence="2">Pyrimidine metabolism; UMP biosynthesis via salvage pathway; UMP from uracil: step 1/1.</text>
</comment>
<dbReference type="NCBIfam" id="TIGR01091">
    <property type="entry name" value="upp"/>
    <property type="match status" value="1"/>
</dbReference>
<proteinExistence type="inferred from homology"/>
<evidence type="ECO:0000256" key="7">
    <source>
        <dbReference type="ARBA" id="ARBA00022679"/>
    </source>
</evidence>
<evidence type="ECO:0000256" key="10">
    <source>
        <dbReference type="ARBA" id="ARBA00052919"/>
    </source>
</evidence>
<evidence type="ECO:0000256" key="2">
    <source>
        <dbReference type="ARBA" id="ARBA00005180"/>
    </source>
</evidence>
<dbReference type="FunFam" id="3.40.50.2020:FF:000003">
    <property type="entry name" value="Uracil phosphoribosyltransferase"/>
    <property type="match status" value="1"/>
</dbReference>
<dbReference type="UniPathway" id="UPA00574">
    <property type="reaction ID" value="UER00636"/>
</dbReference>
<dbReference type="EMBL" id="CP019082">
    <property type="protein sequence ID" value="APW62896.1"/>
    <property type="molecule type" value="Genomic_DNA"/>
</dbReference>
<dbReference type="PANTHER" id="PTHR32315">
    <property type="entry name" value="ADENINE PHOSPHORIBOSYLTRANSFERASE"/>
    <property type="match status" value="1"/>
</dbReference>
<dbReference type="SUPFAM" id="SSF53271">
    <property type="entry name" value="PRTase-like"/>
    <property type="match status" value="1"/>
</dbReference>
<keyword evidence="8" id="KW-0547">Nucleotide-binding</keyword>
<evidence type="ECO:0000256" key="3">
    <source>
        <dbReference type="ARBA" id="ARBA00009516"/>
    </source>
</evidence>
<dbReference type="Proteomes" id="UP000186309">
    <property type="component" value="Chromosome"/>
</dbReference>
<evidence type="ECO:0000313" key="16">
    <source>
        <dbReference type="Proteomes" id="UP000186309"/>
    </source>
</evidence>
<dbReference type="OrthoDB" id="9781675at2"/>
<dbReference type="GO" id="GO:0044206">
    <property type="term" value="P:UMP salvage"/>
    <property type="evidence" value="ECO:0007669"/>
    <property type="project" value="UniProtKB-UniPathway"/>
</dbReference>
<dbReference type="InterPro" id="IPR005765">
    <property type="entry name" value="UPRT"/>
</dbReference>
<gene>
    <name evidence="15" type="primary">upp</name>
    <name evidence="15" type="ORF">BSF38_04452</name>
</gene>
<evidence type="ECO:0000256" key="13">
    <source>
        <dbReference type="NCBIfam" id="TIGR01091"/>
    </source>
</evidence>
<evidence type="ECO:0000256" key="8">
    <source>
        <dbReference type="ARBA" id="ARBA00022741"/>
    </source>
</evidence>
<dbReference type="NCBIfam" id="NF001097">
    <property type="entry name" value="PRK00129.1"/>
    <property type="match status" value="1"/>
</dbReference>
<comment type="cofactor">
    <cofactor evidence="1">
        <name>Mg(2+)</name>
        <dbReference type="ChEBI" id="CHEBI:18420"/>
    </cofactor>
</comment>
<dbReference type="EC" id="2.4.2.9" evidence="4 13"/>
<evidence type="ECO:0000256" key="11">
    <source>
        <dbReference type="ARBA" id="ARBA00056901"/>
    </source>
</evidence>
<evidence type="ECO:0000259" key="14">
    <source>
        <dbReference type="Pfam" id="PF14681"/>
    </source>
</evidence>
<feature type="domain" description="Phosphoribosyltransferase" evidence="14">
    <location>
        <begin position="8"/>
        <end position="207"/>
    </location>
</feature>
<dbReference type="STRING" id="1387353.BSF38_04452"/>
<keyword evidence="16" id="KW-1185">Reference proteome</keyword>
<keyword evidence="7 15" id="KW-0808">Transferase</keyword>
<organism evidence="15 16">
    <name type="scientific">Paludisphaera borealis</name>
    <dbReference type="NCBI Taxonomy" id="1387353"/>
    <lineage>
        <taxon>Bacteria</taxon>
        <taxon>Pseudomonadati</taxon>
        <taxon>Planctomycetota</taxon>
        <taxon>Planctomycetia</taxon>
        <taxon>Isosphaerales</taxon>
        <taxon>Isosphaeraceae</taxon>
        <taxon>Paludisphaera</taxon>
    </lineage>
</organism>
<dbReference type="GO" id="GO:0004845">
    <property type="term" value="F:uracil phosphoribosyltransferase activity"/>
    <property type="evidence" value="ECO:0007669"/>
    <property type="project" value="UniProtKB-UniRule"/>
</dbReference>
<comment type="catalytic activity">
    <reaction evidence="10">
        <text>UMP + diphosphate = 5-phospho-alpha-D-ribose 1-diphosphate + uracil</text>
        <dbReference type="Rhea" id="RHEA:13017"/>
        <dbReference type="ChEBI" id="CHEBI:17568"/>
        <dbReference type="ChEBI" id="CHEBI:33019"/>
        <dbReference type="ChEBI" id="CHEBI:57865"/>
        <dbReference type="ChEBI" id="CHEBI:58017"/>
        <dbReference type="EC" id="2.4.2.9"/>
    </reaction>
</comment>
<comment type="function">
    <text evidence="11">Catalyzes the conversion of uracil and 5-phospho-alpha-D-ribose 1-diphosphate (PRPP) to UMP and diphosphate.</text>
</comment>
<dbReference type="Gene3D" id="3.40.50.2020">
    <property type="match status" value="1"/>
</dbReference>
<dbReference type="InterPro" id="IPR050054">
    <property type="entry name" value="UPRTase/APRTase"/>
</dbReference>
<comment type="similarity">
    <text evidence="3">Belongs to the UPRTase family.</text>
</comment>
<evidence type="ECO:0000256" key="1">
    <source>
        <dbReference type="ARBA" id="ARBA00001946"/>
    </source>
</evidence>
<dbReference type="CDD" id="cd06223">
    <property type="entry name" value="PRTases_typeI"/>
    <property type="match status" value="1"/>
</dbReference>
<dbReference type="InterPro" id="IPR000836">
    <property type="entry name" value="PRTase_dom"/>
</dbReference>
<dbReference type="InterPro" id="IPR029057">
    <property type="entry name" value="PRTase-like"/>
</dbReference>
<evidence type="ECO:0000256" key="5">
    <source>
        <dbReference type="ARBA" id="ARBA00022533"/>
    </source>
</evidence>
<reference evidence="16" key="1">
    <citation type="submission" date="2016-12" db="EMBL/GenBank/DDBJ databases">
        <title>Comparative genomics of four Isosphaeraceae planctomycetes: a common pool of plasmids and glycoside hydrolase genes.</title>
        <authorList>
            <person name="Ivanova A."/>
        </authorList>
    </citation>
    <scope>NUCLEOTIDE SEQUENCE [LARGE SCALE GENOMIC DNA]</scope>
    <source>
        <strain evidence="16">PX4</strain>
    </source>
</reference>